<keyword evidence="5" id="KW-1185">Reference proteome</keyword>
<name>A0AAN8WMM8_HALRR</name>
<sequence>MADLCLWAIASVLFAHSLVICDEGTVTSTRNPAVKKPSVQYSTLVGPSFLKTKLNALTHAAVGQTAHLTCLIKNLHNYTVSSMGQHRFVAVNPGGRDKWMLRIHNAQIFDSGDYLCQVSLSPPISMTITLSVLEAKAIISPSQDVYLKAGSQVELVCEIQGCPYPALPTWYRSYQIQQGLRIEEGYIHHTKMPTITTPYITTTLPENLSYHREPEDKHPTEKSGESHSNNNDSIDVEAKNSQFINSSYRIKPTTKPHKQPSKRISKDATSFPHSNAGNLYPRIISSTFVPSRGSLPIARVTLTRPFALANHSGVYYCTNTCTAPVNLTLHVLLGIFLSPRSSVTEKNGNSQDGIPKIQFP</sequence>
<organism evidence="4 5">
    <name type="scientific">Halocaridina rubra</name>
    <name type="common">Hawaiian red shrimp</name>
    <dbReference type="NCBI Taxonomy" id="373956"/>
    <lineage>
        <taxon>Eukaryota</taxon>
        <taxon>Metazoa</taxon>
        <taxon>Ecdysozoa</taxon>
        <taxon>Arthropoda</taxon>
        <taxon>Crustacea</taxon>
        <taxon>Multicrustacea</taxon>
        <taxon>Malacostraca</taxon>
        <taxon>Eumalacostraca</taxon>
        <taxon>Eucarida</taxon>
        <taxon>Decapoda</taxon>
        <taxon>Pleocyemata</taxon>
        <taxon>Caridea</taxon>
        <taxon>Atyoidea</taxon>
        <taxon>Atyidae</taxon>
        <taxon>Halocaridina</taxon>
    </lineage>
</organism>
<keyword evidence="2" id="KW-0732">Signal</keyword>
<feature type="region of interest" description="Disordered" evidence="1">
    <location>
        <begin position="210"/>
        <end position="236"/>
    </location>
</feature>
<feature type="signal peptide" evidence="2">
    <location>
        <begin position="1"/>
        <end position="17"/>
    </location>
</feature>
<dbReference type="AlphaFoldDB" id="A0AAN8WMM8"/>
<dbReference type="Gene3D" id="2.60.40.10">
    <property type="entry name" value="Immunoglobulins"/>
    <property type="match status" value="1"/>
</dbReference>
<feature type="compositionally biased region" description="Polar residues" evidence="1">
    <location>
        <begin position="226"/>
        <end position="236"/>
    </location>
</feature>
<feature type="region of interest" description="Disordered" evidence="1">
    <location>
        <begin position="250"/>
        <end position="272"/>
    </location>
</feature>
<dbReference type="PANTHER" id="PTHR23279:SF41">
    <property type="entry name" value="DEFECTIVE PROBOSCIS EXTENSION RESPONSE 4-RELATED"/>
    <property type="match status" value="1"/>
</dbReference>
<dbReference type="PROSITE" id="PS50835">
    <property type="entry name" value="IG_LIKE"/>
    <property type="match status" value="1"/>
</dbReference>
<evidence type="ECO:0000256" key="2">
    <source>
        <dbReference type="SAM" id="SignalP"/>
    </source>
</evidence>
<dbReference type="SMART" id="SM00409">
    <property type="entry name" value="IG"/>
    <property type="match status" value="2"/>
</dbReference>
<feature type="compositionally biased region" description="Basic and acidic residues" evidence="1">
    <location>
        <begin position="210"/>
        <end position="225"/>
    </location>
</feature>
<evidence type="ECO:0000313" key="5">
    <source>
        <dbReference type="Proteomes" id="UP001381693"/>
    </source>
</evidence>
<evidence type="ECO:0000313" key="4">
    <source>
        <dbReference type="EMBL" id="KAK7063005.1"/>
    </source>
</evidence>
<evidence type="ECO:0000259" key="3">
    <source>
        <dbReference type="PROSITE" id="PS50835"/>
    </source>
</evidence>
<dbReference type="SUPFAM" id="SSF48726">
    <property type="entry name" value="Immunoglobulin"/>
    <property type="match status" value="2"/>
</dbReference>
<feature type="chain" id="PRO_5043011518" description="Ig-like domain-containing protein" evidence="2">
    <location>
        <begin position="18"/>
        <end position="360"/>
    </location>
</feature>
<feature type="compositionally biased region" description="Basic residues" evidence="1">
    <location>
        <begin position="252"/>
        <end position="263"/>
    </location>
</feature>
<gene>
    <name evidence="4" type="ORF">SK128_024082</name>
</gene>
<dbReference type="InterPro" id="IPR013783">
    <property type="entry name" value="Ig-like_fold"/>
</dbReference>
<dbReference type="PANTHER" id="PTHR23279">
    <property type="entry name" value="DEFECTIVE PROBOSCIS EXTENSION RESPONSE DPR -RELATED"/>
    <property type="match status" value="1"/>
</dbReference>
<dbReference type="InterPro" id="IPR037448">
    <property type="entry name" value="Zig-8"/>
</dbReference>
<feature type="domain" description="Ig-like" evidence="3">
    <location>
        <begin position="122"/>
        <end position="328"/>
    </location>
</feature>
<dbReference type="GO" id="GO:0050808">
    <property type="term" value="P:synapse organization"/>
    <property type="evidence" value="ECO:0007669"/>
    <property type="project" value="TreeGrafter"/>
</dbReference>
<reference evidence="4 5" key="1">
    <citation type="submission" date="2023-11" db="EMBL/GenBank/DDBJ databases">
        <title>Halocaridina rubra genome assembly.</title>
        <authorList>
            <person name="Smith C."/>
        </authorList>
    </citation>
    <scope>NUCLEOTIDE SEQUENCE [LARGE SCALE GENOMIC DNA]</scope>
    <source>
        <strain evidence="4">EP-1</strain>
        <tissue evidence="4">Whole</tissue>
    </source>
</reference>
<accession>A0AAN8WMM8</accession>
<dbReference type="InterPro" id="IPR003599">
    <property type="entry name" value="Ig_sub"/>
</dbReference>
<protein>
    <recommendedName>
        <fullName evidence="3">Ig-like domain-containing protein</fullName>
    </recommendedName>
</protein>
<dbReference type="InterPro" id="IPR036179">
    <property type="entry name" value="Ig-like_dom_sf"/>
</dbReference>
<dbReference type="InterPro" id="IPR007110">
    <property type="entry name" value="Ig-like_dom"/>
</dbReference>
<proteinExistence type="predicted"/>
<dbReference type="GO" id="GO:0032589">
    <property type="term" value="C:neuron projection membrane"/>
    <property type="evidence" value="ECO:0007669"/>
    <property type="project" value="TreeGrafter"/>
</dbReference>
<evidence type="ECO:0000256" key="1">
    <source>
        <dbReference type="SAM" id="MobiDB-lite"/>
    </source>
</evidence>
<comment type="caution">
    <text evidence="4">The sequence shown here is derived from an EMBL/GenBank/DDBJ whole genome shotgun (WGS) entry which is preliminary data.</text>
</comment>
<dbReference type="EMBL" id="JAXCGZ010020981">
    <property type="protein sequence ID" value="KAK7063005.1"/>
    <property type="molecule type" value="Genomic_DNA"/>
</dbReference>
<dbReference type="Proteomes" id="UP001381693">
    <property type="component" value="Unassembled WGS sequence"/>
</dbReference>